<evidence type="ECO:0000313" key="2">
    <source>
        <dbReference type="Proteomes" id="UP000541610"/>
    </source>
</evidence>
<reference evidence="1 2" key="1">
    <citation type="submission" date="2020-04" db="EMBL/GenBank/DDBJ databases">
        <title>Perkinsus olseni comparative genomics.</title>
        <authorList>
            <person name="Bogema D.R."/>
        </authorList>
    </citation>
    <scope>NUCLEOTIDE SEQUENCE [LARGE SCALE GENOMIC DNA]</scope>
    <source>
        <strain evidence="1">00978-12</strain>
    </source>
</reference>
<name>A0A7J6P7E8_PEROL</name>
<dbReference type="AlphaFoldDB" id="A0A7J6P7E8"/>
<evidence type="ECO:0000313" key="1">
    <source>
        <dbReference type="EMBL" id="KAF4692025.1"/>
    </source>
</evidence>
<dbReference type="EMBL" id="JABANP010000067">
    <property type="protein sequence ID" value="KAF4692025.1"/>
    <property type="molecule type" value="Genomic_DNA"/>
</dbReference>
<sequence length="171" mass="19601">MPRYFSHQRTSHLADWRPNPHTQVSKAEFLTSSSDQGRLTGDRELCIKSARTDHIGCVSPGVLGHLYRDLLSDLTVCILCVRITCLPYHPLIYKKKTTLCVRVYRSPVGILHSKLEISTIHRAGIVRLLYENIVLNPISRSMTRFIYIQINANWNRNLPEDNLMTITITSI</sequence>
<dbReference type="Proteomes" id="UP000541610">
    <property type="component" value="Unassembled WGS sequence"/>
</dbReference>
<proteinExistence type="predicted"/>
<organism evidence="1 2">
    <name type="scientific">Perkinsus olseni</name>
    <name type="common">Perkinsus atlanticus</name>
    <dbReference type="NCBI Taxonomy" id="32597"/>
    <lineage>
        <taxon>Eukaryota</taxon>
        <taxon>Sar</taxon>
        <taxon>Alveolata</taxon>
        <taxon>Perkinsozoa</taxon>
        <taxon>Perkinsea</taxon>
        <taxon>Perkinsida</taxon>
        <taxon>Perkinsidae</taxon>
        <taxon>Perkinsus</taxon>
    </lineage>
</organism>
<comment type="caution">
    <text evidence="1">The sequence shown here is derived from an EMBL/GenBank/DDBJ whole genome shotgun (WGS) entry which is preliminary data.</text>
</comment>
<protein>
    <submittedName>
        <fullName evidence="1">Uncharacterized protein</fullName>
    </submittedName>
</protein>
<accession>A0A7J6P7E8</accession>
<gene>
    <name evidence="1" type="ORF">FOZ60_014350</name>
</gene>